<accession>A0A1X0XIG8</accession>
<comment type="caution">
    <text evidence="1">The sequence shown here is derived from an EMBL/GenBank/DDBJ whole genome shotgun (WGS) entry which is preliminary data.</text>
</comment>
<evidence type="ECO:0000313" key="2">
    <source>
        <dbReference type="Proteomes" id="UP000193040"/>
    </source>
</evidence>
<dbReference type="STRING" id="1784.VC42_27290"/>
<dbReference type="AlphaFoldDB" id="A0A1X0XIG8"/>
<keyword evidence="2" id="KW-1185">Reference proteome</keyword>
<reference evidence="1 2" key="1">
    <citation type="submission" date="2017-03" db="EMBL/GenBank/DDBJ databases">
        <title>Genomic insights into Mycobacterium simiae human colonization.</title>
        <authorList>
            <person name="Steffani J.L."/>
            <person name="Brunck M.E."/>
            <person name="Cruz E."/>
            <person name="Montiel R."/>
            <person name="Barona F."/>
        </authorList>
    </citation>
    <scope>NUCLEOTIDE SEQUENCE [LARGE SCALE GENOMIC DNA]</scope>
    <source>
        <strain evidence="1 2">MsiGto</strain>
    </source>
</reference>
<dbReference type="Proteomes" id="UP000193040">
    <property type="component" value="Unassembled WGS sequence"/>
</dbReference>
<protein>
    <submittedName>
        <fullName evidence="1">Uncharacterized protein</fullName>
    </submittedName>
</protein>
<dbReference type="EMBL" id="MZZM01000045">
    <property type="protein sequence ID" value="ORJ52699.1"/>
    <property type="molecule type" value="Genomic_DNA"/>
</dbReference>
<gene>
    <name evidence="1" type="ORF">B5M45_30385</name>
</gene>
<name>A0A1X0XIG8_MYCSI</name>
<sequence>MDSVKTDAIDTSRLTTIINDLTSMRDTILANSHHDSPFLAGLLVQAVDDRLAEVQDIMAGSRRAS</sequence>
<organism evidence="1 2">
    <name type="scientific">Mycobacterium simiae</name>
    <name type="common">Mycobacterium habana</name>
    <dbReference type="NCBI Taxonomy" id="1784"/>
    <lineage>
        <taxon>Bacteria</taxon>
        <taxon>Bacillati</taxon>
        <taxon>Actinomycetota</taxon>
        <taxon>Actinomycetes</taxon>
        <taxon>Mycobacteriales</taxon>
        <taxon>Mycobacteriaceae</taxon>
        <taxon>Mycobacterium</taxon>
        <taxon>Mycobacterium simiae complex</taxon>
    </lineage>
</organism>
<proteinExistence type="predicted"/>
<evidence type="ECO:0000313" key="1">
    <source>
        <dbReference type="EMBL" id="ORJ52699.1"/>
    </source>
</evidence>